<proteinExistence type="predicted"/>
<evidence type="ECO:0008006" key="4">
    <source>
        <dbReference type="Google" id="ProtNLM"/>
    </source>
</evidence>
<dbReference type="InterPro" id="IPR000408">
    <property type="entry name" value="Reg_chr_condens"/>
</dbReference>
<dbReference type="PRINTS" id="PR00633">
    <property type="entry name" value="RCCNDNSATION"/>
</dbReference>
<evidence type="ECO:0000256" key="1">
    <source>
        <dbReference type="PROSITE-ProRule" id="PRU00235"/>
    </source>
</evidence>
<dbReference type="PANTHER" id="PTHR46849:SF1">
    <property type="entry name" value="RCC1 DOMAIN-CONTAINING PROTEIN 1"/>
    <property type="match status" value="1"/>
</dbReference>
<dbReference type="Pfam" id="PF00415">
    <property type="entry name" value="RCC1"/>
    <property type="match status" value="1"/>
</dbReference>
<dbReference type="SUPFAM" id="SSF50985">
    <property type="entry name" value="RCC1/BLIP-II"/>
    <property type="match status" value="1"/>
</dbReference>
<dbReference type="PROSITE" id="PS50012">
    <property type="entry name" value="RCC1_3"/>
    <property type="match status" value="2"/>
</dbReference>
<sequence>MKVYYNGFNLHRQFPNTQNIVKNFIDHVYNDLEEIEVSYHYIVLLVAGIVVVRGAINKTVPFEPKILRICCDEDKVVVLLENGDLFKIDDEVTQVPKFVESDDCIIQVSTGSKLPVALTRNGNLYTIPNKLEFNSSQIIEAKTGREHCLLLDKNGNVFSFGRGSRGQLGHGSLEDEPEPKLVEALGGIKIKAVDAGGWHSVALSGEGDLYVWGWNGHGQLGLSDREDSGEDVVSVLATPQVLDLSFNLAKVSCGSKHTVVLSEDGRLYGCGWNKYNQLKEGNRECIYKMVYLESFSKEEVNSLKCGPWNTLVLCKG</sequence>
<dbReference type="InterPro" id="IPR009091">
    <property type="entry name" value="RCC1/BLIP-II"/>
</dbReference>
<organism evidence="2 3">
    <name type="scientific">Zophobas morio</name>
    <dbReference type="NCBI Taxonomy" id="2755281"/>
    <lineage>
        <taxon>Eukaryota</taxon>
        <taxon>Metazoa</taxon>
        <taxon>Ecdysozoa</taxon>
        <taxon>Arthropoda</taxon>
        <taxon>Hexapoda</taxon>
        <taxon>Insecta</taxon>
        <taxon>Pterygota</taxon>
        <taxon>Neoptera</taxon>
        <taxon>Endopterygota</taxon>
        <taxon>Coleoptera</taxon>
        <taxon>Polyphaga</taxon>
        <taxon>Cucujiformia</taxon>
        <taxon>Tenebrionidae</taxon>
        <taxon>Zophobas</taxon>
    </lineage>
</organism>
<evidence type="ECO:0000313" key="3">
    <source>
        <dbReference type="Proteomes" id="UP001168821"/>
    </source>
</evidence>
<gene>
    <name evidence="2" type="ORF">Zmor_026660</name>
</gene>
<protein>
    <recommendedName>
        <fullName evidence="4">RCC1 domain-containing protein 1</fullName>
    </recommendedName>
</protein>
<evidence type="ECO:0000313" key="2">
    <source>
        <dbReference type="EMBL" id="KAJ3643981.1"/>
    </source>
</evidence>
<dbReference type="PROSITE" id="PS00626">
    <property type="entry name" value="RCC1_2"/>
    <property type="match status" value="1"/>
</dbReference>
<dbReference type="InterPro" id="IPR052830">
    <property type="entry name" value="RCC1_domain-containing"/>
</dbReference>
<dbReference type="Pfam" id="PF13540">
    <property type="entry name" value="RCC1_2"/>
    <property type="match status" value="1"/>
</dbReference>
<dbReference type="Proteomes" id="UP001168821">
    <property type="component" value="Unassembled WGS sequence"/>
</dbReference>
<dbReference type="Gene3D" id="2.130.10.30">
    <property type="entry name" value="Regulator of chromosome condensation 1/beta-lactamase-inhibitor protein II"/>
    <property type="match status" value="1"/>
</dbReference>
<feature type="repeat" description="RCC1" evidence="1">
    <location>
        <begin position="207"/>
        <end position="264"/>
    </location>
</feature>
<dbReference type="EMBL" id="JALNTZ010000008">
    <property type="protein sequence ID" value="KAJ3643981.1"/>
    <property type="molecule type" value="Genomic_DNA"/>
</dbReference>
<accession>A0AA38HUT3</accession>
<dbReference type="AlphaFoldDB" id="A0AA38HUT3"/>
<comment type="caution">
    <text evidence="2">The sequence shown here is derived from an EMBL/GenBank/DDBJ whole genome shotgun (WGS) entry which is preliminary data.</text>
</comment>
<reference evidence="2" key="1">
    <citation type="journal article" date="2023" name="G3 (Bethesda)">
        <title>Whole genome assemblies of Zophobas morio and Tenebrio molitor.</title>
        <authorList>
            <person name="Kaur S."/>
            <person name="Stinson S.A."/>
            <person name="diCenzo G.C."/>
        </authorList>
    </citation>
    <scope>NUCLEOTIDE SEQUENCE</scope>
    <source>
        <strain evidence="2">QUZm001</strain>
    </source>
</reference>
<keyword evidence="3" id="KW-1185">Reference proteome</keyword>
<feature type="repeat" description="RCC1" evidence="1">
    <location>
        <begin position="155"/>
        <end position="206"/>
    </location>
</feature>
<name>A0AA38HUT3_9CUCU</name>
<dbReference type="PANTHER" id="PTHR46849">
    <property type="entry name" value="RCC1 DOMAIN-CONTAINING PROTEIN 1"/>
    <property type="match status" value="1"/>
</dbReference>